<name>A0A4Z2EZU1_9TELE</name>
<organism evidence="2 3">
    <name type="scientific">Liparis tanakae</name>
    <name type="common">Tanaka's snailfish</name>
    <dbReference type="NCBI Taxonomy" id="230148"/>
    <lineage>
        <taxon>Eukaryota</taxon>
        <taxon>Metazoa</taxon>
        <taxon>Chordata</taxon>
        <taxon>Craniata</taxon>
        <taxon>Vertebrata</taxon>
        <taxon>Euteleostomi</taxon>
        <taxon>Actinopterygii</taxon>
        <taxon>Neopterygii</taxon>
        <taxon>Teleostei</taxon>
        <taxon>Neoteleostei</taxon>
        <taxon>Acanthomorphata</taxon>
        <taxon>Eupercaria</taxon>
        <taxon>Perciformes</taxon>
        <taxon>Cottioidei</taxon>
        <taxon>Cottales</taxon>
        <taxon>Liparidae</taxon>
        <taxon>Liparis</taxon>
    </lineage>
</organism>
<dbReference type="Proteomes" id="UP000314294">
    <property type="component" value="Unassembled WGS sequence"/>
</dbReference>
<protein>
    <submittedName>
        <fullName evidence="2">Uncharacterized protein</fullName>
    </submittedName>
</protein>
<sequence>MNLHPREEELLLPAGSEGPRGLSLRKRHGALELLHSLQETVPTEHKLCSSSCSSHTWHTGRLWRSDSVSNM</sequence>
<evidence type="ECO:0000313" key="2">
    <source>
        <dbReference type="EMBL" id="TNN34477.1"/>
    </source>
</evidence>
<comment type="caution">
    <text evidence="2">The sequence shown here is derived from an EMBL/GenBank/DDBJ whole genome shotgun (WGS) entry which is preliminary data.</text>
</comment>
<dbReference type="AlphaFoldDB" id="A0A4Z2EZU1"/>
<dbReference type="EMBL" id="SRLO01001955">
    <property type="protein sequence ID" value="TNN34477.1"/>
    <property type="molecule type" value="Genomic_DNA"/>
</dbReference>
<evidence type="ECO:0000256" key="1">
    <source>
        <dbReference type="SAM" id="MobiDB-lite"/>
    </source>
</evidence>
<evidence type="ECO:0000313" key="3">
    <source>
        <dbReference type="Proteomes" id="UP000314294"/>
    </source>
</evidence>
<gene>
    <name evidence="2" type="ORF">EYF80_055359</name>
</gene>
<reference evidence="2 3" key="1">
    <citation type="submission" date="2019-03" db="EMBL/GenBank/DDBJ databases">
        <title>First draft genome of Liparis tanakae, snailfish: a comprehensive survey of snailfish specific genes.</title>
        <authorList>
            <person name="Kim W."/>
            <person name="Song I."/>
            <person name="Jeong J.-H."/>
            <person name="Kim D."/>
            <person name="Kim S."/>
            <person name="Ryu S."/>
            <person name="Song J.Y."/>
            <person name="Lee S.K."/>
        </authorList>
    </citation>
    <scope>NUCLEOTIDE SEQUENCE [LARGE SCALE GENOMIC DNA]</scope>
    <source>
        <tissue evidence="2">Muscle</tissue>
    </source>
</reference>
<accession>A0A4Z2EZU1</accession>
<keyword evidence="3" id="KW-1185">Reference proteome</keyword>
<feature type="region of interest" description="Disordered" evidence="1">
    <location>
        <begin position="1"/>
        <end position="22"/>
    </location>
</feature>
<proteinExistence type="predicted"/>